<dbReference type="Pfam" id="PF14223">
    <property type="entry name" value="Retrotran_gag_2"/>
    <property type="match status" value="1"/>
</dbReference>
<keyword evidence="3" id="KW-1185">Reference proteome</keyword>
<evidence type="ECO:0000313" key="3">
    <source>
        <dbReference type="Proteomes" id="UP000233551"/>
    </source>
</evidence>
<dbReference type="Proteomes" id="UP000233551">
    <property type="component" value="Unassembled WGS sequence"/>
</dbReference>
<evidence type="ECO:0000313" key="2">
    <source>
        <dbReference type="EMBL" id="PKI69004.1"/>
    </source>
</evidence>
<reference evidence="2 3" key="1">
    <citation type="submission" date="2017-11" db="EMBL/GenBank/DDBJ databases">
        <title>De-novo sequencing of pomegranate (Punica granatum L.) genome.</title>
        <authorList>
            <person name="Akparov Z."/>
            <person name="Amiraslanov A."/>
            <person name="Hajiyeva S."/>
            <person name="Abbasov M."/>
            <person name="Kaur K."/>
            <person name="Hamwieh A."/>
            <person name="Solovyev V."/>
            <person name="Salamov A."/>
            <person name="Braich B."/>
            <person name="Kosarev P."/>
            <person name="Mahmoud A."/>
            <person name="Hajiyev E."/>
            <person name="Babayeva S."/>
            <person name="Izzatullayeva V."/>
            <person name="Mammadov A."/>
            <person name="Mammadov A."/>
            <person name="Sharifova S."/>
            <person name="Ojaghi J."/>
            <person name="Eynullazada K."/>
            <person name="Bayramov B."/>
            <person name="Abdulazimova A."/>
            <person name="Shahmuradov I."/>
        </authorList>
    </citation>
    <scope>NUCLEOTIDE SEQUENCE [LARGE SCALE GENOMIC DNA]</scope>
    <source>
        <strain evidence="3">cv. AG2017</strain>
        <tissue evidence="2">Leaf</tissue>
    </source>
</reference>
<accession>A0A2I0KKF5</accession>
<sequence>MDLDYALSEKEPHVPTDIDAPEIRKNKALVITLMKRLTSKIFDSSKGVRAHIMEIRDLAIQFKTLKIDISEPFLVHFIINSFLAEYGPFKISYNAHKEGWSMTELLTICVQEEERSKHDKPEVAHLATRAKGKGKKDHGKRKDGHIKKDCPKYQKWLEKRVLSQPKESDGK</sequence>
<dbReference type="EMBL" id="PGOL01000524">
    <property type="protein sequence ID" value="PKI69004.1"/>
    <property type="molecule type" value="Genomic_DNA"/>
</dbReference>
<comment type="caution">
    <text evidence="2">The sequence shown here is derived from an EMBL/GenBank/DDBJ whole genome shotgun (WGS) entry which is preliminary data.</text>
</comment>
<dbReference type="AlphaFoldDB" id="A0A2I0KKF5"/>
<feature type="compositionally biased region" description="Basic residues" evidence="1">
    <location>
        <begin position="128"/>
        <end position="145"/>
    </location>
</feature>
<evidence type="ECO:0000256" key="1">
    <source>
        <dbReference type="SAM" id="MobiDB-lite"/>
    </source>
</evidence>
<gene>
    <name evidence="2" type="ORF">CRG98_010582</name>
</gene>
<protein>
    <submittedName>
        <fullName evidence="2">Uncharacterized protein</fullName>
    </submittedName>
</protein>
<feature type="region of interest" description="Disordered" evidence="1">
    <location>
        <begin position="117"/>
        <end position="152"/>
    </location>
</feature>
<name>A0A2I0KKF5_PUNGR</name>
<organism evidence="2 3">
    <name type="scientific">Punica granatum</name>
    <name type="common">Pomegranate</name>
    <dbReference type="NCBI Taxonomy" id="22663"/>
    <lineage>
        <taxon>Eukaryota</taxon>
        <taxon>Viridiplantae</taxon>
        <taxon>Streptophyta</taxon>
        <taxon>Embryophyta</taxon>
        <taxon>Tracheophyta</taxon>
        <taxon>Spermatophyta</taxon>
        <taxon>Magnoliopsida</taxon>
        <taxon>eudicotyledons</taxon>
        <taxon>Gunneridae</taxon>
        <taxon>Pentapetalae</taxon>
        <taxon>rosids</taxon>
        <taxon>malvids</taxon>
        <taxon>Myrtales</taxon>
        <taxon>Lythraceae</taxon>
        <taxon>Punica</taxon>
    </lineage>
</organism>
<proteinExistence type="predicted"/>